<keyword evidence="6" id="KW-0256">Endoplasmic reticulum</keyword>
<dbReference type="GO" id="GO:0000422">
    <property type="term" value="P:autophagy of mitochondrion"/>
    <property type="evidence" value="ECO:0007669"/>
    <property type="project" value="TreeGrafter"/>
</dbReference>
<feature type="region of interest" description="Disordered" evidence="13">
    <location>
        <begin position="143"/>
        <end position="174"/>
    </location>
</feature>
<dbReference type="GO" id="GO:0061908">
    <property type="term" value="C:phagophore"/>
    <property type="evidence" value="ECO:0007669"/>
    <property type="project" value="TreeGrafter"/>
</dbReference>
<dbReference type="GO" id="GO:0006869">
    <property type="term" value="P:lipid transport"/>
    <property type="evidence" value="ECO:0007669"/>
    <property type="project" value="UniProtKB-KW"/>
</dbReference>
<dbReference type="GO" id="GO:0034727">
    <property type="term" value="P:piecemeal microautophagy of the nucleus"/>
    <property type="evidence" value="ECO:0007669"/>
    <property type="project" value="TreeGrafter"/>
</dbReference>
<evidence type="ECO:0000256" key="3">
    <source>
        <dbReference type="ARBA" id="ARBA00009714"/>
    </source>
</evidence>
<dbReference type="GO" id="GO:0032266">
    <property type="term" value="F:phosphatidylinositol-3-phosphate binding"/>
    <property type="evidence" value="ECO:0007669"/>
    <property type="project" value="TreeGrafter"/>
</dbReference>
<feature type="region of interest" description="Disordered" evidence="13">
    <location>
        <begin position="927"/>
        <end position="984"/>
    </location>
</feature>
<feature type="region of interest" description="Disordered" evidence="13">
    <location>
        <begin position="325"/>
        <end position="360"/>
    </location>
</feature>
<evidence type="ECO:0000256" key="4">
    <source>
        <dbReference type="ARBA" id="ARBA00018070"/>
    </source>
</evidence>
<feature type="compositionally biased region" description="Acidic residues" evidence="13">
    <location>
        <begin position="933"/>
        <end position="942"/>
    </location>
</feature>
<keyword evidence="5" id="KW-0813">Transport</keyword>
<dbReference type="Pfam" id="PF13329">
    <property type="entry name" value="ATG2_CAD"/>
    <property type="match status" value="2"/>
</dbReference>
<dbReference type="GO" id="GO:0061723">
    <property type="term" value="P:glycophagy"/>
    <property type="evidence" value="ECO:0007669"/>
    <property type="project" value="TreeGrafter"/>
</dbReference>
<comment type="catalytic activity">
    <reaction evidence="12">
        <text>a 1,2-diacyl-sn-glycero-3-phosphocholine(in) = a 1,2-diacyl-sn-glycero-3-phosphocholine(out)</text>
        <dbReference type="Rhea" id="RHEA:38571"/>
        <dbReference type="ChEBI" id="CHEBI:57643"/>
    </reaction>
</comment>
<feature type="compositionally biased region" description="Polar residues" evidence="13">
    <location>
        <begin position="1287"/>
        <end position="1299"/>
    </location>
</feature>
<dbReference type="Proteomes" id="UP000311382">
    <property type="component" value="Unassembled WGS sequence"/>
</dbReference>
<feature type="region of interest" description="Disordered" evidence="13">
    <location>
        <begin position="530"/>
        <end position="549"/>
    </location>
</feature>
<feature type="region of interest" description="Disordered" evidence="13">
    <location>
        <begin position="480"/>
        <end position="499"/>
    </location>
</feature>
<feature type="compositionally biased region" description="Gly residues" evidence="13">
    <location>
        <begin position="2036"/>
        <end position="2046"/>
    </location>
</feature>
<dbReference type="EMBL" id="SOZI01000028">
    <property type="protein sequence ID" value="TNY22276.1"/>
    <property type="molecule type" value="Genomic_DNA"/>
</dbReference>
<keyword evidence="9" id="KW-0472">Membrane</keyword>
<dbReference type="GO" id="GO:0034045">
    <property type="term" value="C:phagophore assembly site membrane"/>
    <property type="evidence" value="ECO:0007669"/>
    <property type="project" value="UniProtKB-SubCell"/>
</dbReference>
<feature type="signal peptide" evidence="14">
    <location>
        <begin position="1"/>
        <end position="18"/>
    </location>
</feature>
<feature type="region of interest" description="Disordered" evidence="13">
    <location>
        <begin position="686"/>
        <end position="710"/>
    </location>
</feature>
<comment type="similarity">
    <text evidence="3">Belongs to the ATG2 family.</text>
</comment>
<dbReference type="PANTHER" id="PTHR13190">
    <property type="entry name" value="AUTOPHAGY-RELATED 2, ISOFORM A"/>
    <property type="match status" value="1"/>
</dbReference>
<feature type="compositionally biased region" description="Pro residues" evidence="13">
    <location>
        <begin position="154"/>
        <end position="168"/>
    </location>
</feature>
<dbReference type="OrthoDB" id="18982at2759"/>
<evidence type="ECO:0000256" key="2">
    <source>
        <dbReference type="ARBA" id="ARBA00004623"/>
    </source>
</evidence>
<evidence type="ECO:0000256" key="1">
    <source>
        <dbReference type="ARBA" id="ARBA00004406"/>
    </source>
</evidence>
<dbReference type="GO" id="GO:0000045">
    <property type="term" value="P:autophagosome assembly"/>
    <property type="evidence" value="ECO:0007669"/>
    <property type="project" value="TreeGrafter"/>
</dbReference>
<keyword evidence="16" id="KW-1185">Reference proteome</keyword>
<keyword evidence="7" id="KW-0072">Autophagy</keyword>
<feature type="region of interest" description="Disordered" evidence="13">
    <location>
        <begin position="1286"/>
        <end position="1307"/>
    </location>
</feature>
<dbReference type="InterPro" id="IPR026849">
    <property type="entry name" value="ATG2"/>
</dbReference>
<accession>A0A5C5G127</accession>
<evidence type="ECO:0000256" key="13">
    <source>
        <dbReference type="SAM" id="MobiDB-lite"/>
    </source>
</evidence>
<organism evidence="15 16">
    <name type="scientific">Rhodotorula diobovata</name>
    <dbReference type="NCBI Taxonomy" id="5288"/>
    <lineage>
        <taxon>Eukaryota</taxon>
        <taxon>Fungi</taxon>
        <taxon>Dikarya</taxon>
        <taxon>Basidiomycota</taxon>
        <taxon>Pucciniomycotina</taxon>
        <taxon>Microbotryomycetes</taxon>
        <taxon>Sporidiobolales</taxon>
        <taxon>Sporidiobolaceae</taxon>
        <taxon>Rhodotorula</taxon>
    </lineage>
</organism>
<comment type="catalytic activity">
    <reaction evidence="11">
        <text>a 1,2-diacyl-sn-glycero-3-phosphoethanolamine(in) = a 1,2-diacyl-sn-glycero-3-phosphoethanolamine(out)</text>
        <dbReference type="Rhea" id="RHEA:38895"/>
        <dbReference type="ChEBI" id="CHEBI:64612"/>
    </reaction>
</comment>
<evidence type="ECO:0000256" key="8">
    <source>
        <dbReference type="ARBA" id="ARBA00023055"/>
    </source>
</evidence>
<dbReference type="GO" id="GO:0005789">
    <property type="term" value="C:endoplasmic reticulum membrane"/>
    <property type="evidence" value="ECO:0007669"/>
    <property type="project" value="UniProtKB-SubCell"/>
</dbReference>
<sequence length="2046" mass="216846">MPWSLSSLLASPLSLASAVLPGIPTSVALPANLQQRLVAFLLRRTLGRFLKGGLDDDRVQADVRAGRFVLQGVQVDEQAINSLLSPTSPSSADDDVPSPPQPLPVRFESGNVGCITVNAAWPLTKLDLAVKDVELVFRVAAAPPTSPPAGDSPSPSPPSLPHPPPPHPSSDASEIDEEAALSMSIAHSFVSHELRPDEDAELRASLHLSPSASSASFDLPGAFGGARRGALTDTGASEDEAEKVETTIMARWVERVLARLEVRVSRVRVRLAWDAQGHCGGAAEGEHEHEAELRIDEVLCRGDAGEVAGTRSLEVTPPRVYLRAARAPPGTPRAAAAAATAAESPGYGSGSSEESDDSADENDLLAMSQSIADLRTSFHSSVASSSARDMFHSAAGGFSAVDEEEEPEGGEDDPFQNPDGAEADVFATPQSSPHRRDETPLPGGVSAATDDWHLVVSLGPPPSATAAPDPRLAFFLTTAVPPAPSSPAESARPRQRPTTTLHAELSQAWTVALHPAHFPALGALAAQLSPPTSLATPTSASPPPVPKPSATGLRIDLALRAANVVVVLPDASDSAAQALHAVWTAGPDPLATPSPPLKVPHLRLRVDALAVRSSPSAGRPDLMFGHVSLLEAHLHQGTWRILPLLVDDAGLSRTLSDARGRAGSIDSADWLRPEQAMYGKDWRSLTARKRRTPSSHTGVTEDEAREPEPAVRVRMRGGTTEVRLAPVHAFADLGALSRLGPLVDDVGDALLRSPPPHPAKKSSTAPPRRDILDDLAQPSSRSPSPPPALTLSIPLLRLDVRVPAPRRYRLSSGDPHALRGGRVVLDLVDARASIGSATSVDVRGLAAYFVPPSGASTAGEFLRVAPLADANEAVRPALTLTKDKADDAPLGIELAVPLVHVTLDKPTWDGLQLVADDATQLFEELRRASERDGEQDEYDEDGEGHGRERMIGSRYFGAGAGRSSETESTASGTTVRGGSGERAEKDVAKLRLKTAVTDVVVDLRIDPLVPTSSKPSQRYLRLLASDLSAQVDVLETVKDNLRATVSVMDVRFEDVTKQTGGVQPVVVLARTMPRNLTAASAPLVDLVFSSSGEQESSLKESKVQLALSNFTYFATADISWLEELGAFAKSPAGAFEHVVPNELTRLRVRLSSASLHVSAPSRASHLVLTVADARLRTDLMPDLPRTTFAVEVEGVKVGMVDSEADVVHGDETVARETAWEYWKSKGFAQILHLHSASITARQGNGLVLPDVEVLVDGARVDVALCADTVSSVQAFIADLTSAPAFQAKQSTPSASSSTRRVPARTRSRDLLASVDPAAFEHAPSVHDLPEILDDDVPANLEYLADALNQTSVRPSARRSSLSSSNKAEGELLSEVDGETIRMFAPRGLQIVDEWLAESRVDDADYSAPASKIRCRLTNAEVTAHLHEGYDWASTRRAIEDEAKAVRRRLEKIRQLLSTGQVPDASAENASVLMFGSLQLGLPPGASELPPQELLAAINDELDDDSRSDVVSTAASSWQTFPAGESSTRRSLAPAVVGKARKRLTRSKAFAIEINLRGLGASFDAYPSSPASLAASVSAGATEQLASKIQGEVAQFDIIDNIKTSTWRKFLTELRPNDGGVVRPTGAPMAKVEVSTVRPIGRVADAQEEILMKIKISPLRLYVDQDALDFLKAFGAFELPAAGQTPAGSGPASPPAREPFYQRVEVLPVKLKLDYKPKRVDYNALRSGKTAELMNFFHFDGSEMTLRHLVVNGISGTTTLSSLVQDIWTPDVKAHQLADVISGIAPVRSVVNVGAGVANLVLLPIEQYRKDGRVVRGLQKGATAFARQTTLEAINVGAKLANGTQVILEQAEHVLGARFAAPVTAEAIASSSSVAAAQPADDSLPGMNDEGLSDEERREVRSRYASQPADLRQGMQSAYKSLGENFKEAAQTILAVPMEVYERSGSEVSPLSLALVRLLFLSLAESVSDALHCALQGPVRSVVRAVPVAVLKPMIGASGAVSKALLGLRNSLDPDAQTGELEDKYKPTASSSSSAGRGSGGGAGGSA</sequence>
<feature type="region of interest" description="Disordered" evidence="13">
    <location>
        <begin position="747"/>
        <end position="790"/>
    </location>
</feature>
<proteinExistence type="inferred from homology"/>
<comment type="subcellular location">
    <subcellularLocation>
        <location evidence="1">Endoplasmic reticulum membrane</location>
        <topology evidence="1">Peripheral membrane protein</topology>
    </subcellularLocation>
    <subcellularLocation>
        <location evidence="2">Preautophagosomal structure membrane</location>
        <topology evidence="2">Peripheral membrane protein</topology>
    </subcellularLocation>
</comment>
<reference evidence="15 16" key="1">
    <citation type="submission" date="2019-03" db="EMBL/GenBank/DDBJ databases">
        <title>Rhodosporidium diobovatum UCD-FST 08-225 genome sequencing, assembly, and annotation.</title>
        <authorList>
            <person name="Fakankun I.U."/>
            <person name="Fristensky B."/>
            <person name="Levin D.B."/>
        </authorList>
    </citation>
    <scope>NUCLEOTIDE SEQUENCE [LARGE SCALE GENOMIC DNA]</scope>
    <source>
        <strain evidence="15 16">UCD-FST 08-225</strain>
    </source>
</reference>
<evidence type="ECO:0000313" key="16">
    <source>
        <dbReference type="Proteomes" id="UP000311382"/>
    </source>
</evidence>
<evidence type="ECO:0000256" key="11">
    <source>
        <dbReference type="ARBA" id="ARBA00024615"/>
    </source>
</evidence>
<comment type="caution">
    <text evidence="15">The sequence shown here is derived from an EMBL/GenBank/DDBJ whole genome shotgun (WGS) entry which is preliminary data.</text>
</comment>
<feature type="region of interest" description="Disordered" evidence="13">
    <location>
        <begin position="2011"/>
        <end position="2046"/>
    </location>
</feature>
<evidence type="ECO:0000313" key="15">
    <source>
        <dbReference type="EMBL" id="TNY22276.1"/>
    </source>
</evidence>
<evidence type="ECO:0000256" key="12">
    <source>
        <dbReference type="ARBA" id="ARBA00024631"/>
    </source>
</evidence>
<keyword evidence="8" id="KW-0445">Lipid transport</keyword>
<keyword evidence="14" id="KW-0732">Signal</keyword>
<gene>
    <name evidence="15" type="ORF">DMC30DRAFT_374521</name>
</gene>
<evidence type="ECO:0000256" key="5">
    <source>
        <dbReference type="ARBA" id="ARBA00022448"/>
    </source>
</evidence>
<feature type="compositionally biased region" description="Low complexity" evidence="13">
    <location>
        <begin position="1873"/>
        <end position="1882"/>
    </location>
</feature>
<feature type="region of interest" description="Disordered" evidence="13">
    <location>
        <begin position="1873"/>
        <end position="1906"/>
    </location>
</feature>
<feature type="region of interest" description="Disordered" evidence="13">
    <location>
        <begin position="399"/>
        <end position="442"/>
    </location>
</feature>
<evidence type="ECO:0000256" key="14">
    <source>
        <dbReference type="SAM" id="SignalP"/>
    </source>
</evidence>
<feature type="compositionally biased region" description="Low complexity" evidence="13">
    <location>
        <begin position="530"/>
        <end position="539"/>
    </location>
</feature>
<evidence type="ECO:0000256" key="9">
    <source>
        <dbReference type="ARBA" id="ARBA00023136"/>
    </source>
</evidence>
<dbReference type="GO" id="GO:0043495">
    <property type="term" value="F:protein-membrane adaptor activity"/>
    <property type="evidence" value="ECO:0007669"/>
    <property type="project" value="TreeGrafter"/>
</dbReference>
<evidence type="ECO:0000256" key="6">
    <source>
        <dbReference type="ARBA" id="ARBA00022824"/>
    </source>
</evidence>
<evidence type="ECO:0000256" key="10">
    <source>
        <dbReference type="ARBA" id="ARBA00024479"/>
    </source>
</evidence>
<evidence type="ECO:0000256" key="7">
    <source>
        <dbReference type="ARBA" id="ARBA00023006"/>
    </source>
</evidence>
<protein>
    <recommendedName>
        <fullName evidence="4">Autophagy-related protein 2</fullName>
    </recommendedName>
</protein>
<feature type="region of interest" description="Disordered" evidence="13">
    <location>
        <begin position="83"/>
        <end position="105"/>
    </location>
</feature>
<feature type="compositionally biased region" description="Acidic residues" evidence="13">
    <location>
        <begin position="401"/>
        <end position="414"/>
    </location>
</feature>
<dbReference type="PANTHER" id="PTHR13190:SF1">
    <property type="entry name" value="AUTOPHAGY-RELATED 2, ISOFORM A"/>
    <property type="match status" value="1"/>
</dbReference>
<feature type="compositionally biased region" description="Low complexity" evidence="13">
    <location>
        <begin position="325"/>
        <end position="352"/>
    </location>
</feature>
<name>A0A5C5G127_9BASI</name>
<feature type="compositionally biased region" description="Low complexity" evidence="13">
    <location>
        <begin position="961"/>
        <end position="974"/>
    </location>
</feature>
<dbReference type="GO" id="GO:0061709">
    <property type="term" value="P:reticulophagy"/>
    <property type="evidence" value="ECO:0007669"/>
    <property type="project" value="TreeGrafter"/>
</dbReference>
<feature type="compositionally biased region" description="Low complexity" evidence="13">
    <location>
        <begin position="143"/>
        <end position="153"/>
    </location>
</feature>
<dbReference type="STRING" id="5288.A0A5C5G127"/>
<feature type="chain" id="PRO_5023059731" description="Autophagy-related protein 2" evidence="14">
    <location>
        <begin position="19"/>
        <end position="2046"/>
    </location>
</feature>
<comment type="catalytic activity">
    <reaction evidence="10">
        <text>a 1,2-diacyl-sn-glycero-3-phospho-L-serine(in) = a 1,2-diacyl-sn-glycero-3-phospho-L-serine(out)</text>
        <dbReference type="Rhea" id="RHEA:38663"/>
        <dbReference type="ChEBI" id="CHEBI:57262"/>
    </reaction>
</comment>